<dbReference type="AlphaFoldDB" id="A0A0N4WUX7"/>
<keyword evidence="2" id="KW-1185">Reference proteome</keyword>
<name>A0A0N4WUX7_HAEPC</name>
<evidence type="ECO:0000313" key="2">
    <source>
        <dbReference type="Proteomes" id="UP000268014"/>
    </source>
</evidence>
<dbReference type="Proteomes" id="UP000268014">
    <property type="component" value="Unassembled WGS sequence"/>
</dbReference>
<evidence type="ECO:0000313" key="1">
    <source>
        <dbReference type="EMBL" id="VDO56718.1"/>
    </source>
</evidence>
<dbReference type="Pfam" id="PF01359">
    <property type="entry name" value="Transposase_1"/>
    <property type="match status" value="1"/>
</dbReference>
<dbReference type="InterPro" id="IPR001888">
    <property type="entry name" value="Transposase_1"/>
</dbReference>
<dbReference type="OrthoDB" id="7552988at2759"/>
<gene>
    <name evidence="1" type="ORF">HPLM_LOCUS15469</name>
</gene>
<dbReference type="InterPro" id="IPR036397">
    <property type="entry name" value="RNaseH_sf"/>
</dbReference>
<sequence>MNAGEEPLEFRYEKLRGSKRMLIMAKDSLGVAFWRLCSEEMTFTAEVYCQFLDNNIGNWMAARNVKKAIIAHDNAKPHAPRIAQQFFEEKVIETWI</sequence>
<reference evidence="3" key="1">
    <citation type="submission" date="2017-02" db="UniProtKB">
        <authorList>
            <consortium name="WormBaseParasite"/>
        </authorList>
    </citation>
    <scope>IDENTIFICATION</scope>
</reference>
<protein>
    <submittedName>
        <fullName evidence="3">Histone-lysine N-methyltransferase SETMAR</fullName>
    </submittedName>
</protein>
<dbReference type="Gene3D" id="3.30.420.10">
    <property type="entry name" value="Ribonuclease H-like superfamily/Ribonuclease H"/>
    <property type="match status" value="1"/>
</dbReference>
<dbReference type="GO" id="GO:0003676">
    <property type="term" value="F:nucleic acid binding"/>
    <property type="evidence" value="ECO:0007669"/>
    <property type="project" value="InterPro"/>
</dbReference>
<reference evidence="1 2" key="2">
    <citation type="submission" date="2018-11" db="EMBL/GenBank/DDBJ databases">
        <authorList>
            <consortium name="Pathogen Informatics"/>
        </authorList>
    </citation>
    <scope>NUCLEOTIDE SEQUENCE [LARGE SCALE GENOMIC DNA]</scope>
    <source>
        <strain evidence="1 2">MHpl1</strain>
    </source>
</reference>
<dbReference type="WBParaSite" id="HPLM_0001547701-mRNA-1">
    <property type="protein sequence ID" value="HPLM_0001547701-mRNA-1"/>
    <property type="gene ID" value="HPLM_0001547701"/>
</dbReference>
<evidence type="ECO:0000313" key="3">
    <source>
        <dbReference type="WBParaSite" id="HPLM_0001547701-mRNA-1"/>
    </source>
</evidence>
<organism evidence="3">
    <name type="scientific">Haemonchus placei</name>
    <name type="common">Barber's pole worm</name>
    <dbReference type="NCBI Taxonomy" id="6290"/>
    <lineage>
        <taxon>Eukaryota</taxon>
        <taxon>Metazoa</taxon>
        <taxon>Ecdysozoa</taxon>
        <taxon>Nematoda</taxon>
        <taxon>Chromadorea</taxon>
        <taxon>Rhabditida</taxon>
        <taxon>Rhabditina</taxon>
        <taxon>Rhabditomorpha</taxon>
        <taxon>Strongyloidea</taxon>
        <taxon>Trichostrongylidae</taxon>
        <taxon>Haemonchus</taxon>
    </lineage>
</organism>
<proteinExistence type="predicted"/>
<accession>A0A0N4WUX7</accession>
<dbReference type="EMBL" id="UZAF01018993">
    <property type="protein sequence ID" value="VDO56718.1"/>
    <property type="molecule type" value="Genomic_DNA"/>
</dbReference>